<evidence type="ECO:0000256" key="3">
    <source>
        <dbReference type="ARBA" id="ARBA00022827"/>
    </source>
</evidence>
<dbReference type="Pfam" id="PF13450">
    <property type="entry name" value="NAD_binding_8"/>
    <property type="match status" value="1"/>
</dbReference>
<dbReference type="PIRSF" id="PIRSF000332">
    <property type="entry name" value="FMO"/>
    <property type="match status" value="1"/>
</dbReference>
<dbReference type="InterPro" id="IPR020946">
    <property type="entry name" value="Flavin_mOase-like"/>
</dbReference>
<evidence type="ECO:0000256" key="5">
    <source>
        <dbReference type="ARBA" id="ARBA00023002"/>
    </source>
</evidence>
<evidence type="ECO:0000313" key="6">
    <source>
        <dbReference type="EMBL" id="KAH3669029.1"/>
    </source>
</evidence>
<keyword evidence="7" id="KW-1185">Reference proteome</keyword>
<dbReference type="EMBL" id="JAEUBF010001356">
    <property type="protein sequence ID" value="KAH3669029.1"/>
    <property type="molecule type" value="Genomic_DNA"/>
</dbReference>
<dbReference type="InterPro" id="IPR000960">
    <property type="entry name" value="Flavin_mOase"/>
</dbReference>
<proteinExistence type="inferred from homology"/>
<keyword evidence="2" id="KW-0285">Flavoprotein</keyword>
<gene>
    <name evidence="6" type="ORF">WICMUC_005112</name>
</gene>
<accession>A0A9P8PD15</accession>
<protein>
    <recommendedName>
        <fullName evidence="8">Flavin-containing monooxygenase</fullName>
    </recommendedName>
</protein>
<evidence type="ECO:0000256" key="2">
    <source>
        <dbReference type="ARBA" id="ARBA00022630"/>
    </source>
</evidence>
<reference evidence="6" key="2">
    <citation type="submission" date="2021-01" db="EMBL/GenBank/DDBJ databases">
        <authorList>
            <person name="Schikora-Tamarit M.A."/>
        </authorList>
    </citation>
    <scope>NUCLEOTIDE SEQUENCE</scope>
    <source>
        <strain evidence="6">CBS6341</strain>
    </source>
</reference>
<dbReference type="PANTHER" id="PTHR23023">
    <property type="entry name" value="DIMETHYLANILINE MONOOXYGENASE"/>
    <property type="match status" value="1"/>
</dbReference>
<evidence type="ECO:0000256" key="1">
    <source>
        <dbReference type="ARBA" id="ARBA00009183"/>
    </source>
</evidence>
<dbReference type="Proteomes" id="UP000769528">
    <property type="component" value="Unassembled WGS sequence"/>
</dbReference>
<keyword evidence="5" id="KW-0560">Oxidoreductase</keyword>
<dbReference type="AlphaFoldDB" id="A0A9P8PD15"/>
<dbReference type="Gene3D" id="3.50.50.60">
    <property type="entry name" value="FAD/NAD(P)-binding domain"/>
    <property type="match status" value="2"/>
</dbReference>
<keyword evidence="3" id="KW-0274">FAD</keyword>
<dbReference type="GO" id="GO:0050660">
    <property type="term" value="F:flavin adenine dinucleotide binding"/>
    <property type="evidence" value="ECO:0007669"/>
    <property type="project" value="InterPro"/>
</dbReference>
<dbReference type="GO" id="GO:0050661">
    <property type="term" value="F:NADP binding"/>
    <property type="evidence" value="ECO:0007669"/>
    <property type="project" value="InterPro"/>
</dbReference>
<reference evidence="6" key="1">
    <citation type="journal article" date="2021" name="Open Biol.">
        <title>Shared evolutionary footprints suggest mitochondrial oxidative damage underlies multiple complex I losses in fungi.</title>
        <authorList>
            <person name="Schikora-Tamarit M.A."/>
            <person name="Marcet-Houben M."/>
            <person name="Nosek J."/>
            <person name="Gabaldon T."/>
        </authorList>
    </citation>
    <scope>NUCLEOTIDE SEQUENCE</scope>
    <source>
        <strain evidence="6">CBS6341</strain>
    </source>
</reference>
<organism evidence="6 7">
    <name type="scientific">Wickerhamomyces mucosus</name>
    <dbReference type="NCBI Taxonomy" id="1378264"/>
    <lineage>
        <taxon>Eukaryota</taxon>
        <taxon>Fungi</taxon>
        <taxon>Dikarya</taxon>
        <taxon>Ascomycota</taxon>
        <taxon>Saccharomycotina</taxon>
        <taxon>Saccharomycetes</taxon>
        <taxon>Phaffomycetales</taxon>
        <taxon>Wickerhamomycetaceae</taxon>
        <taxon>Wickerhamomyces</taxon>
    </lineage>
</organism>
<keyword evidence="4" id="KW-0521">NADP</keyword>
<dbReference type="InterPro" id="IPR036188">
    <property type="entry name" value="FAD/NAD-bd_sf"/>
</dbReference>
<dbReference type="OrthoDB" id="66881at2759"/>
<dbReference type="GO" id="GO:0004499">
    <property type="term" value="F:N,N-dimethylaniline monooxygenase activity"/>
    <property type="evidence" value="ECO:0007669"/>
    <property type="project" value="InterPro"/>
</dbReference>
<evidence type="ECO:0000313" key="7">
    <source>
        <dbReference type="Proteomes" id="UP000769528"/>
    </source>
</evidence>
<dbReference type="Pfam" id="PF00743">
    <property type="entry name" value="FMO-like"/>
    <property type="match status" value="2"/>
</dbReference>
<comment type="caution">
    <text evidence="6">The sequence shown here is derived from an EMBL/GenBank/DDBJ whole genome shotgun (WGS) entry which is preliminary data.</text>
</comment>
<name>A0A9P8PD15_9ASCO</name>
<evidence type="ECO:0008006" key="8">
    <source>
        <dbReference type="Google" id="ProtNLM"/>
    </source>
</evidence>
<dbReference type="SUPFAM" id="SSF51905">
    <property type="entry name" value="FAD/NAD(P)-binding domain"/>
    <property type="match status" value="2"/>
</dbReference>
<sequence length="451" mass="52136">MVESILIIGGGPCGAIALDSLLKEGFKNITLFERKNGFGGSWRADVSNDGEYTKPGATIDELDPPIKIPNVLPNKLPKIKQRRWIGSPALYPSLRTNVPERVMLFSDDPKFPYLDKPDQDELTTRDSVEKYVVNYVEKNKDKARIHTNTSVERILKKNDRFEVVWRRELEDEDEWQLEYFDAVIVATGHYNVPKIPYVDGIENFKHGKILHSKGFIADESFRNKRVIVIGARSSAFDSLREVQKFTDDIYWSFKETSNVFKEERSKAKPKTPRLPIIQKYTNDSVILEDGSIIEKPDFIIYGTGYHFSYPFLKEFDSNLTDDNIVNRTYEHIFYIDDPFLTFLGTQVDGISFRVWEYSAILIGRFFKGLIELPSKAEQLEWYENRIKQFGRTRNFHATVNDPALGHIAKLVRLGGGYEKLADGKNFPKFSEKDLEVYESNKRNLTIKWAEL</sequence>
<dbReference type="InterPro" id="IPR050346">
    <property type="entry name" value="FMO-like"/>
</dbReference>
<dbReference type="PRINTS" id="PR00419">
    <property type="entry name" value="ADXRDTASE"/>
</dbReference>
<comment type="similarity">
    <text evidence="1">Belongs to the FMO family.</text>
</comment>
<evidence type="ECO:0000256" key="4">
    <source>
        <dbReference type="ARBA" id="ARBA00022857"/>
    </source>
</evidence>